<evidence type="ECO:0008006" key="4">
    <source>
        <dbReference type="Google" id="ProtNLM"/>
    </source>
</evidence>
<sequence length="452" mass="52092">MNTMITQRHSFLRFSGIFLLIAIIYLAWLVACWPGILGQDSLAIMLQVDTQRKFESGKPVFWYMYNLLFYGTTGRTEVPIGVQLLICAIICARILFWMLERQLYKSFAYCLFFVALAPSVVFYASSMYSDGVYAVTLSGMLFEAWRCIRRRQIDSWSAFIFLLTIPFAIFSRPNGIINFIPLLVLGWVLARPQRLRLLAIVIPWCTVMLYGHISFKSNYSIGTIFPVALYETVGFLEHRPMGLWEHNQPRITPKTLEALTSLGSSIEHIQEFYDHYYWDPLVFFPQGPALLSLSKKDRRTIVREFFKYNLWHNFPAFAASRVNIFLYSALANGGFPGPTYNKIILPQTKSISKPNIHQWVTDKPLLDYFEFSMNHRGIFWAPWVGLILIFMASYRFIKNRNLGDGVVAATYTIQLAAVFIFSIAGEYRYLLAFFTAPLVLLPLLQTSSQDNV</sequence>
<reference evidence="2 3" key="1">
    <citation type="submission" date="2016-10" db="EMBL/GenBank/DDBJ databases">
        <authorList>
            <person name="de Groot N.N."/>
        </authorList>
    </citation>
    <scope>NUCLEOTIDE SEQUENCE [LARGE SCALE GENOMIC DNA]</scope>
    <source>
        <strain evidence="2 3">LMG 24775</strain>
    </source>
</reference>
<organism evidence="2 3">
    <name type="scientific">Delftia lacustris</name>
    <dbReference type="NCBI Taxonomy" id="558537"/>
    <lineage>
        <taxon>Bacteria</taxon>
        <taxon>Pseudomonadati</taxon>
        <taxon>Pseudomonadota</taxon>
        <taxon>Betaproteobacteria</taxon>
        <taxon>Burkholderiales</taxon>
        <taxon>Comamonadaceae</taxon>
        <taxon>Delftia</taxon>
    </lineage>
</organism>
<feature type="transmembrane region" description="Helical" evidence="1">
    <location>
        <begin position="12"/>
        <end position="36"/>
    </location>
</feature>
<dbReference type="EMBL" id="FNPE01000010">
    <property type="protein sequence ID" value="SDZ00026.1"/>
    <property type="molecule type" value="Genomic_DNA"/>
</dbReference>
<evidence type="ECO:0000313" key="2">
    <source>
        <dbReference type="EMBL" id="SDZ00026.1"/>
    </source>
</evidence>
<evidence type="ECO:0000256" key="1">
    <source>
        <dbReference type="SAM" id="Phobius"/>
    </source>
</evidence>
<keyword evidence="1" id="KW-1133">Transmembrane helix</keyword>
<dbReference type="AlphaFoldDB" id="A0A1H3PG05"/>
<proteinExistence type="predicted"/>
<name>A0A1H3PG05_9BURK</name>
<accession>A0A1H3PG05</accession>
<feature type="transmembrane region" description="Helical" evidence="1">
    <location>
        <begin position="106"/>
        <end position="125"/>
    </location>
</feature>
<feature type="transmembrane region" description="Helical" evidence="1">
    <location>
        <begin position="80"/>
        <end position="99"/>
    </location>
</feature>
<dbReference type="GeneID" id="94690017"/>
<feature type="transmembrane region" description="Helical" evidence="1">
    <location>
        <begin position="429"/>
        <end position="447"/>
    </location>
</feature>
<keyword evidence="1" id="KW-0472">Membrane</keyword>
<protein>
    <recommendedName>
        <fullName evidence="4">Dolichyl-phosphate-mannose-protein mannosyltransferase</fullName>
    </recommendedName>
</protein>
<dbReference type="Proteomes" id="UP000183417">
    <property type="component" value="Unassembled WGS sequence"/>
</dbReference>
<gene>
    <name evidence="2" type="ORF">SAMN05421547_110147</name>
</gene>
<evidence type="ECO:0000313" key="3">
    <source>
        <dbReference type="Proteomes" id="UP000183417"/>
    </source>
</evidence>
<feature type="transmembrane region" description="Helical" evidence="1">
    <location>
        <begin position="195"/>
        <end position="213"/>
    </location>
</feature>
<feature type="transmembrane region" description="Helical" evidence="1">
    <location>
        <begin position="378"/>
        <end position="397"/>
    </location>
</feature>
<feature type="transmembrane region" description="Helical" evidence="1">
    <location>
        <begin position="160"/>
        <end position="189"/>
    </location>
</feature>
<keyword evidence="1" id="KW-0812">Transmembrane</keyword>
<dbReference type="RefSeq" id="WP_143044602.1">
    <property type="nucleotide sequence ID" value="NZ_CP141274.1"/>
</dbReference>